<proteinExistence type="predicted"/>
<sequence length="44" mass="4750">GKGKKGGAKETGEVTSEVQVIDSSNTYYLMEPVLFKPSTENKTT</sequence>
<evidence type="ECO:0000313" key="2">
    <source>
        <dbReference type="Proteomes" id="UP000663881"/>
    </source>
</evidence>
<name>A0A820IDA4_9BILA</name>
<evidence type="ECO:0000313" key="1">
    <source>
        <dbReference type="EMBL" id="CAF4310262.1"/>
    </source>
</evidence>
<dbReference type="AlphaFoldDB" id="A0A820IDA4"/>
<feature type="non-terminal residue" evidence="1">
    <location>
        <position position="44"/>
    </location>
</feature>
<gene>
    <name evidence="1" type="ORF">OKA104_LOCUS46686</name>
</gene>
<organism evidence="1 2">
    <name type="scientific">Adineta steineri</name>
    <dbReference type="NCBI Taxonomy" id="433720"/>
    <lineage>
        <taxon>Eukaryota</taxon>
        <taxon>Metazoa</taxon>
        <taxon>Spiralia</taxon>
        <taxon>Gnathifera</taxon>
        <taxon>Rotifera</taxon>
        <taxon>Eurotatoria</taxon>
        <taxon>Bdelloidea</taxon>
        <taxon>Adinetida</taxon>
        <taxon>Adinetidae</taxon>
        <taxon>Adineta</taxon>
    </lineage>
</organism>
<protein>
    <submittedName>
        <fullName evidence="1">Uncharacterized protein</fullName>
    </submittedName>
</protein>
<reference evidence="1" key="1">
    <citation type="submission" date="2021-02" db="EMBL/GenBank/DDBJ databases">
        <authorList>
            <person name="Nowell W R."/>
        </authorList>
    </citation>
    <scope>NUCLEOTIDE SEQUENCE</scope>
</reference>
<comment type="caution">
    <text evidence="1">The sequence shown here is derived from an EMBL/GenBank/DDBJ whole genome shotgun (WGS) entry which is preliminary data.</text>
</comment>
<feature type="non-terminal residue" evidence="1">
    <location>
        <position position="1"/>
    </location>
</feature>
<dbReference type="Proteomes" id="UP000663881">
    <property type="component" value="Unassembled WGS sequence"/>
</dbReference>
<accession>A0A820IDA4</accession>
<dbReference type="EMBL" id="CAJOAY010017358">
    <property type="protein sequence ID" value="CAF4310262.1"/>
    <property type="molecule type" value="Genomic_DNA"/>
</dbReference>